<sequence length="39" mass="4528">MQEYYKRDGNGENKVGVIRQGSLHPIATLHRQRNFLLTS</sequence>
<protein>
    <submittedName>
        <fullName evidence="1">Uncharacterized protein</fullName>
    </submittedName>
</protein>
<organism evidence="1">
    <name type="scientific">Cucumis melo</name>
    <name type="common">Muskmelon</name>
    <dbReference type="NCBI Taxonomy" id="3656"/>
    <lineage>
        <taxon>Eukaryota</taxon>
        <taxon>Viridiplantae</taxon>
        <taxon>Streptophyta</taxon>
        <taxon>Embryophyta</taxon>
        <taxon>Tracheophyta</taxon>
        <taxon>Spermatophyta</taxon>
        <taxon>Magnoliopsida</taxon>
        <taxon>eudicotyledons</taxon>
        <taxon>Gunneridae</taxon>
        <taxon>Pentapetalae</taxon>
        <taxon>rosids</taxon>
        <taxon>fabids</taxon>
        <taxon>Cucurbitales</taxon>
        <taxon>Cucurbitaceae</taxon>
        <taxon>Benincaseae</taxon>
        <taxon>Cucumis</taxon>
    </lineage>
</organism>
<dbReference type="EnsemblPlants" id="MELO3C032876.2.1">
    <property type="protein sequence ID" value="MELO3C032876.2.1"/>
    <property type="gene ID" value="MELO3C032876.2"/>
</dbReference>
<name>A0A9I9EFS3_CUCME</name>
<proteinExistence type="predicted"/>
<dbReference type="AlphaFoldDB" id="A0A9I9EFS3"/>
<accession>A0A9I9EFS3</accession>
<dbReference type="Gramene" id="MELO3C032876.2.1">
    <property type="protein sequence ID" value="MELO3C032876.2.1"/>
    <property type="gene ID" value="MELO3C032876.2"/>
</dbReference>
<reference evidence="1" key="1">
    <citation type="submission" date="2023-03" db="UniProtKB">
        <authorList>
            <consortium name="EnsemblPlants"/>
        </authorList>
    </citation>
    <scope>IDENTIFICATION</scope>
</reference>
<evidence type="ECO:0000313" key="1">
    <source>
        <dbReference type="EnsemblPlants" id="MELO3C032876.2.1"/>
    </source>
</evidence>